<dbReference type="EMBL" id="JAOSKY010000001">
    <property type="protein sequence ID" value="MCU7246624.1"/>
    <property type="molecule type" value="Genomic_DNA"/>
</dbReference>
<evidence type="ECO:0000313" key="2">
    <source>
        <dbReference type="Proteomes" id="UP001139955"/>
    </source>
</evidence>
<comment type="caution">
    <text evidence="1">The sequence shown here is derived from an EMBL/GenBank/DDBJ whole genome shotgun (WGS) entry which is preliminary data.</text>
</comment>
<proteinExistence type="predicted"/>
<reference evidence="1" key="2">
    <citation type="journal article" date="2023" name="mSystems">
        <title>Charting the Lipopeptidome of Nonpathogenic Pseudomonas.</title>
        <authorList>
            <person name="Cesa-Luna C."/>
            <person name="Geudens N."/>
            <person name="Girard L."/>
            <person name="De Roo V."/>
            <person name="Maklad H.R."/>
            <person name="Martins J.C."/>
            <person name="Hofte M."/>
            <person name="De Mot R."/>
        </authorList>
    </citation>
    <scope>NUCLEOTIDE SEQUENCE</scope>
    <source>
        <strain evidence="1">B1M3-32</strain>
    </source>
</reference>
<dbReference type="AlphaFoldDB" id="A0A9X2XCB9"/>
<gene>
    <name evidence="1" type="ORF">OC940_02275</name>
</gene>
<name>A0A9X2XCB9_9PSED</name>
<evidence type="ECO:0000313" key="1">
    <source>
        <dbReference type="EMBL" id="MCU7246624.1"/>
    </source>
</evidence>
<reference evidence="1" key="1">
    <citation type="submission" date="2022-09" db="EMBL/GenBank/DDBJ databases">
        <authorList>
            <person name="Cesa-Luna C."/>
            <person name="Girard L."/>
            <person name="Lood C."/>
            <person name="Hofte M."/>
            <person name="De Mot R."/>
        </authorList>
    </citation>
    <scope>NUCLEOTIDE SEQUENCE</scope>
    <source>
        <strain evidence="1">B1M3-32</strain>
    </source>
</reference>
<accession>A0A9X2XCB9</accession>
<protein>
    <submittedName>
        <fullName evidence="1">Uncharacterized protein</fullName>
    </submittedName>
</protein>
<organism evidence="1 2">
    <name type="scientific">Pseudomonas koreensis</name>
    <dbReference type="NCBI Taxonomy" id="198620"/>
    <lineage>
        <taxon>Bacteria</taxon>
        <taxon>Pseudomonadati</taxon>
        <taxon>Pseudomonadota</taxon>
        <taxon>Gammaproteobacteria</taxon>
        <taxon>Pseudomonadales</taxon>
        <taxon>Pseudomonadaceae</taxon>
        <taxon>Pseudomonas</taxon>
    </lineage>
</organism>
<dbReference type="Proteomes" id="UP001139955">
    <property type="component" value="Unassembled WGS sequence"/>
</dbReference>
<dbReference type="RefSeq" id="WP_301620879.1">
    <property type="nucleotide sequence ID" value="NZ_JAOSKY010000001.1"/>
</dbReference>
<sequence length="152" mass="16626">MGSKVEVIAVITRGGSVIPSASLMLTVAPALEQTGPIDIPGVVNGQLEIDKFPDGVVLKIPRVANLRTNNAIEVNWRSDTQPGPNPRNWRDHQRLLAVTPDEPFHIHIQPSVYQDFRGEWAQVFCSYYLGAGMSSVTKYGMGPQGTLAFQLV</sequence>
<keyword evidence="2" id="KW-1185">Reference proteome</keyword>